<dbReference type="EMBL" id="CAKMRJ010000001">
    <property type="protein sequence ID" value="CAH1414922.1"/>
    <property type="molecule type" value="Genomic_DNA"/>
</dbReference>
<evidence type="ECO:0000259" key="2">
    <source>
        <dbReference type="Pfam" id="PF12776"/>
    </source>
</evidence>
<dbReference type="PANTHER" id="PTHR46250:SF15">
    <property type="entry name" value="OS01G0523800 PROTEIN"/>
    <property type="match status" value="1"/>
</dbReference>
<evidence type="ECO:0000256" key="1">
    <source>
        <dbReference type="SAM" id="MobiDB-lite"/>
    </source>
</evidence>
<feature type="compositionally biased region" description="Basic and acidic residues" evidence="1">
    <location>
        <begin position="240"/>
        <end position="269"/>
    </location>
</feature>
<proteinExistence type="predicted"/>
<feature type="region of interest" description="Disordered" evidence="1">
    <location>
        <begin position="240"/>
        <end position="309"/>
    </location>
</feature>
<dbReference type="Proteomes" id="UP001157418">
    <property type="component" value="Unassembled WGS sequence"/>
</dbReference>
<evidence type="ECO:0000313" key="3">
    <source>
        <dbReference type="EMBL" id="CAH1414922.1"/>
    </source>
</evidence>
<sequence length="407" mass="45565">MSGYIPFPCLTSSLVEYRLPIPDSIQSPNPVLNEIGRLELGIRFRRLSTIPNPSISSIGDRMGRVSERGSKIKKHKWTRREDEALISALTGLCQNGWKRDNNIFRSGYTTVLEKELKSKLPGCNLKASPHIESRLKTLKKHCDAITDMKDAFGIEWKSADSTLICYDDDVWEDWVKDHSDAKGLRNKPFPYYDELCLIFGKTRGNHKTVEDASNGNKAIAVYENSDLAFDQAYRSNEKVLETENHESDHEEGNDHKGDEMGADDLNDHDHDDDDDDNDDDDDDVSIDDIIRTPDSANKTKKGQGQGSGSCMSGMELAKIFEALLKRNEEQYSILAGLVGREVAADKAAAEKRAGLNGELKRIPNLGLQARLRAASIIVGDQAKLDLFYSLESEERKEWVSMLLSGLI</sequence>
<keyword evidence="4" id="KW-1185">Reference proteome</keyword>
<dbReference type="PANTHER" id="PTHR46250">
    <property type="entry name" value="MYB/SANT-LIKE DNA-BINDING DOMAIN PROTEIN-RELATED"/>
    <property type="match status" value="1"/>
</dbReference>
<evidence type="ECO:0000313" key="4">
    <source>
        <dbReference type="Proteomes" id="UP001157418"/>
    </source>
</evidence>
<dbReference type="AlphaFoldDB" id="A0AAU9LKJ2"/>
<accession>A0AAU9LKJ2</accession>
<gene>
    <name evidence="3" type="ORF">LVIROSA_LOCUS2804</name>
</gene>
<feature type="domain" description="Myb/SANT-like" evidence="2">
    <location>
        <begin position="76"/>
        <end position="173"/>
    </location>
</feature>
<dbReference type="Pfam" id="PF12776">
    <property type="entry name" value="Myb_DNA-bind_3"/>
    <property type="match status" value="1"/>
</dbReference>
<organism evidence="3 4">
    <name type="scientific">Lactuca virosa</name>
    <dbReference type="NCBI Taxonomy" id="75947"/>
    <lineage>
        <taxon>Eukaryota</taxon>
        <taxon>Viridiplantae</taxon>
        <taxon>Streptophyta</taxon>
        <taxon>Embryophyta</taxon>
        <taxon>Tracheophyta</taxon>
        <taxon>Spermatophyta</taxon>
        <taxon>Magnoliopsida</taxon>
        <taxon>eudicotyledons</taxon>
        <taxon>Gunneridae</taxon>
        <taxon>Pentapetalae</taxon>
        <taxon>asterids</taxon>
        <taxon>campanulids</taxon>
        <taxon>Asterales</taxon>
        <taxon>Asteraceae</taxon>
        <taxon>Cichorioideae</taxon>
        <taxon>Cichorieae</taxon>
        <taxon>Lactucinae</taxon>
        <taxon>Lactuca</taxon>
    </lineage>
</organism>
<protein>
    <recommendedName>
        <fullName evidence="2">Myb/SANT-like domain-containing protein</fullName>
    </recommendedName>
</protein>
<comment type="caution">
    <text evidence="3">The sequence shown here is derived from an EMBL/GenBank/DDBJ whole genome shotgun (WGS) entry which is preliminary data.</text>
</comment>
<reference evidence="3 4" key="1">
    <citation type="submission" date="2022-01" db="EMBL/GenBank/DDBJ databases">
        <authorList>
            <person name="Xiong W."/>
            <person name="Schranz E."/>
        </authorList>
    </citation>
    <scope>NUCLEOTIDE SEQUENCE [LARGE SCALE GENOMIC DNA]</scope>
</reference>
<feature type="compositionally biased region" description="Acidic residues" evidence="1">
    <location>
        <begin position="270"/>
        <end position="286"/>
    </location>
</feature>
<name>A0AAU9LKJ2_9ASTR</name>
<dbReference type="InterPro" id="IPR024752">
    <property type="entry name" value="Myb/SANT-like_dom"/>
</dbReference>